<feature type="domain" description="4Fe-4S ferredoxin-type" evidence="1">
    <location>
        <begin position="339"/>
        <end position="365"/>
    </location>
</feature>
<dbReference type="InterPro" id="IPR017896">
    <property type="entry name" value="4Fe4S_Fe-S-bd"/>
</dbReference>
<dbReference type="AlphaFoldDB" id="A0A1F2PCT0"/>
<evidence type="ECO:0000313" key="3">
    <source>
        <dbReference type="Proteomes" id="UP000186940"/>
    </source>
</evidence>
<dbReference type="SUPFAM" id="SSF54862">
    <property type="entry name" value="4Fe-4S ferredoxins"/>
    <property type="match status" value="1"/>
</dbReference>
<dbReference type="PATRIC" id="fig|1838285.3.peg.518"/>
<dbReference type="Pfam" id="PF01837">
    <property type="entry name" value="HcyBio"/>
    <property type="match status" value="1"/>
</dbReference>
<accession>A0A1F2PCT0</accession>
<dbReference type="Proteomes" id="UP000186940">
    <property type="component" value="Unassembled WGS sequence"/>
</dbReference>
<dbReference type="Gene3D" id="3.30.70.20">
    <property type="match status" value="1"/>
</dbReference>
<organism evidence="2 3">
    <name type="scientific">Candidatus Syntropharchaeum caldarium</name>
    <dbReference type="NCBI Taxonomy" id="1838285"/>
    <lineage>
        <taxon>Archaea</taxon>
        <taxon>Methanobacteriati</taxon>
        <taxon>Methanobacteriota</taxon>
        <taxon>Stenosarchaea group</taxon>
        <taxon>Methanomicrobia</taxon>
        <taxon>Methanosarcinales</taxon>
        <taxon>ANME-2 cluster</taxon>
        <taxon>Candidatus Syntropharchaeum</taxon>
    </lineage>
</organism>
<dbReference type="InterPro" id="IPR002708">
    <property type="entry name" value="HcyBio"/>
</dbReference>
<comment type="caution">
    <text evidence="2">The sequence shown here is derived from an EMBL/GenBank/DDBJ whole genome shotgun (WGS) entry which is preliminary data.</text>
</comment>
<dbReference type="STRING" id="1838285.SCAL_000510"/>
<sequence>MINRRIMDGSVRVMSADEFCNLVREEGRDAITFDDIDVVTCGTRGIMSGTMAILSFHVSRPDTFVRAIDVRLNGIPAFPGPCPNERLGVLDLVVYGTAHNGDYGGGDLFRDLVDGHSITVEITSSDGKQIDTTIRLDEIPFARMVGVRNAFKNYMAFVNTKECEVSSIFSTLPLKGSLKELTFSGCGEINPLENDPHLDTIGIGTRILMNGAEGFVEGVGTRSTWEKPNLSGFADMHDMNPIYMGGFKTSAGPEVINSWAIPIPVLNEQILENLKKLNHEIPLKVVDVHGRIPIGEITYADVWNQDLSTTFDPDACIDCEKCPVDEFCPTHAFSIALKQIDRNRCFNCGSCSLICTAGAFSGDNGSVRIGSRDIPIVCRQSDLCGGVKIAKELKKRIMDGSFLLNEPVPFR</sequence>
<gene>
    <name evidence="2" type="ORF">SCAL_000510</name>
</gene>
<reference evidence="2" key="1">
    <citation type="submission" date="2016-05" db="EMBL/GenBank/DDBJ databases">
        <title>Microbial consortia oxidize butane by reversing methanogenesis.</title>
        <authorList>
            <person name="Laso-Perez R."/>
            <person name="Richter M."/>
            <person name="Wegener G."/>
            <person name="Musat F."/>
        </authorList>
    </citation>
    <scope>NUCLEOTIDE SEQUENCE [LARGE SCALE GENOMIC DNA]</scope>
    <source>
        <strain evidence="2">BOX2</strain>
    </source>
</reference>
<dbReference type="InterPro" id="IPR017677">
    <property type="entry name" value="Methan_mark_16"/>
</dbReference>
<name>A0A1F2PCT0_9EURY</name>
<evidence type="ECO:0000313" key="2">
    <source>
        <dbReference type="EMBL" id="OFV68834.1"/>
    </source>
</evidence>
<proteinExistence type="predicted"/>
<feature type="domain" description="4Fe-4S ferredoxin-type" evidence="1">
    <location>
        <begin position="307"/>
        <end position="338"/>
    </location>
</feature>
<keyword evidence="3" id="KW-1185">Reference proteome</keyword>
<protein>
    <submittedName>
        <fullName evidence="2">Methanogenesis marker 16 metalloprotein</fullName>
    </submittedName>
</protein>
<dbReference type="PROSITE" id="PS51379">
    <property type="entry name" value="4FE4S_FER_2"/>
    <property type="match status" value="2"/>
</dbReference>
<dbReference type="NCBIfam" id="TIGR03287">
    <property type="entry name" value="methan_mark_16"/>
    <property type="match status" value="1"/>
</dbReference>
<dbReference type="EMBL" id="LYOS01000001">
    <property type="protein sequence ID" value="OFV68834.1"/>
    <property type="molecule type" value="Genomic_DNA"/>
</dbReference>
<evidence type="ECO:0000259" key="1">
    <source>
        <dbReference type="PROSITE" id="PS51379"/>
    </source>
</evidence>